<dbReference type="GO" id="GO:0004252">
    <property type="term" value="F:serine-type endopeptidase activity"/>
    <property type="evidence" value="ECO:0007669"/>
    <property type="project" value="InterPro"/>
</dbReference>
<proteinExistence type="inferred from homology"/>
<protein>
    <recommendedName>
        <fullName evidence="10">Rhomboid-type serine protease</fullName>
        <ecNumber evidence="10">3.4.21.105</ecNumber>
    </recommendedName>
</protein>
<dbReference type="Gene3D" id="1.20.1540.10">
    <property type="entry name" value="Rhomboid-like"/>
    <property type="match status" value="1"/>
</dbReference>
<dbReference type="PANTHER" id="PTHR22936">
    <property type="entry name" value="RHOMBOID-RELATED"/>
    <property type="match status" value="1"/>
</dbReference>
<evidence type="ECO:0000313" key="13">
    <source>
        <dbReference type="EMBL" id="TPX78278.1"/>
    </source>
</evidence>
<keyword evidence="9 10" id="KW-0472">Membrane</keyword>
<evidence type="ECO:0000256" key="10">
    <source>
        <dbReference type="RuleBase" id="RU362115"/>
    </source>
</evidence>
<feature type="transmembrane region" description="Helical" evidence="10">
    <location>
        <begin position="145"/>
        <end position="164"/>
    </location>
</feature>
<evidence type="ECO:0000256" key="4">
    <source>
        <dbReference type="ARBA" id="ARBA00022670"/>
    </source>
</evidence>
<organism evidence="13 14">
    <name type="scientific">Chytriomyces confervae</name>
    <dbReference type="NCBI Taxonomy" id="246404"/>
    <lineage>
        <taxon>Eukaryota</taxon>
        <taxon>Fungi</taxon>
        <taxon>Fungi incertae sedis</taxon>
        <taxon>Chytridiomycota</taxon>
        <taxon>Chytridiomycota incertae sedis</taxon>
        <taxon>Chytridiomycetes</taxon>
        <taxon>Chytridiales</taxon>
        <taxon>Chytriomycetaceae</taxon>
        <taxon>Chytriomyces</taxon>
    </lineage>
</organism>
<keyword evidence="14" id="KW-1185">Reference proteome</keyword>
<dbReference type="SUPFAM" id="SSF144091">
    <property type="entry name" value="Rhomboid-like"/>
    <property type="match status" value="1"/>
</dbReference>
<dbReference type="GO" id="GO:0006508">
    <property type="term" value="P:proteolysis"/>
    <property type="evidence" value="ECO:0007669"/>
    <property type="project" value="UniProtKB-KW"/>
</dbReference>
<comment type="caution">
    <text evidence="13">The sequence shown here is derived from an EMBL/GenBank/DDBJ whole genome shotgun (WGS) entry which is preliminary data.</text>
</comment>
<feature type="transmembrane region" description="Helical" evidence="10">
    <location>
        <begin position="373"/>
        <end position="393"/>
    </location>
</feature>
<dbReference type="Pfam" id="PF01694">
    <property type="entry name" value="Rhomboid"/>
    <property type="match status" value="1"/>
</dbReference>
<dbReference type="InterPro" id="IPR022764">
    <property type="entry name" value="Peptidase_S54_rhomboid_dom"/>
</dbReference>
<sequence>MDYFVTDEKDRRSQTAAPPPGSMSLGYHNGASSSSTLADGGNADRYGFYSNPNSHTPSMHEGSIDPIVPIKSSKASATFMQTSADTVVERGHKQGAGSDLELARRIAAIDANAPRDAPDGEQLHSTLHSPYVRKQLAELKVHRPYFLWTVTFAQVVLMIVELIVNLQRTGSLIETNPFNYMIGPSSGIIIHTGGRFTPCIRPNTGYDKPGMIFACPAGVPGTPQRQGGSTIQVCTLDQLCGMGGLNGQPPNQWYRFIVPIFLHGGLVHLAMNLVFQCKTGFQMEQDFGWWRMALIYMISGVGGFIFGGNYSGMSPSVGCSGALFGLIACLLIDLMQNWRLVKNPGWELAKLIFLILVSFLLGTLPYLDNFAHIGGFFCGFLAGLIFMPTIYYTKTDKIVKITLQAIAVPLLIGVFALMITGFYNVSNSCPWCKYLTCIPGMPWCEQKWNQTLAYVP</sequence>
<dbReference type="PANTHER" id="PTHR22936:SF69">
    <property type="entry name" value="RHOMBOID-LIKE PROTEIN"/>
    <property type="match status" value="1"/>
</dbReference>
<feature type="transmembrane region" description="Helical" evidence="10">
    <location>
        <begin position="253"/>
        <end position="275"/>
    </location>
</feature>
<feature type="region of interest" description="Disordered" evidence="11">
    <location>
        <begin position="1"/>
        <end position="39"/>
    </location>
</feature>
<evidence type="ECO:0000256" key="6">
    <source>
        <dbReference type="ARBA" id="ARBA00022801"/>
    </source>
</evidence>
<dbReference type="InterPro" id="IPR002610">
    <property type="entry name" value="Peptidase_S54_rhomboid-like"/>
</dbReference>
<reference evidence="13 14" key="1">
    <citation type="journal article" date="2019" name="Sci. Rep.">
        <title>Comparative genomics of chytrid fungi reveal insights into the obligate biotrophic and pathogenic lifestyle of Synchytrium endobioticum.</title>
        <authorList>
            <person name="van de Vossenberg B.T.L.H."/>
            <person name="Warris S."/>
            <person name="Nguyen H.D.T."/>
            <person name="van Gent-Pelzer M.P.E."/>
            <person name="Joly D.L."/>
            <person name="van de Geest H.C."/>
            <person name="Bonants P.J.M."/>
            <person name="Smith D.S."/>
            <person name="Levesque C.A."/>
            <person name="van der Lee T.A.J."/>
        </authorList>
    </citation>
    <scope>NUCLEOTIDE SEQUENCE [LARGE SCALE GENOMIC DNA]</scope>
    <source>
        <strain evidence="13 14">CBS 675.73</strain>
    </source>
</reference>
<dbReference type="Proteomes" id="UP000320333">
    <property type="component" value="Unassembled WGS sequence"/>
</dbReference>
<evidence type="ECO:0000256" key="2">
    <source>
        <dbReference type="ARBA" id="ARBA00004141"/>
    </source>
</evidence>
<evidence type="ECO:0000256" key="1">
    <source>
        <dbReference type="ARBA" id="ARBA00000156"/>
    </source>
</evidence>
<keyword evidence="7 10" id="KW-0720">Serine protease</keyword>
<comment type="function">
    <text evidence="10">Serine protease involved in intramembrane proteolysis.</text>
</comment>
<evidence type="ECO:0000256" key="5">
    <source>
        <dbReference type="ARBA" id="ARBA00022692"/>
    </source>
</evidence>
<keyword evidence="6 10" id="KW-0378">Hydrolase</keyword>
<dbReference type="AlphaFoldDB" id="A0A507FSF6"/>
<dbReference type="InterPro" id="IPR035952">
    <property type="entry name" value="Rhomboid-like_sf"/>
</dbReference>
<feature type="compositionally biased region" description="Basic and acidic residues" evidence="11">
    <location>
        <begin position="1"/>
        <end position="13"/>
    </location>
</feature>
<evidence type="ECO:0000256" key="7">
    <source>
        <dbReference type="ARBA" id="ARBA00022825"/>
    </source>
</evidence>
<dbReference type="GO" id="GO:0016020">
    <property type="term" value="C:membrane"/>
    <property type="evidence" value="ECO:0007669"/>
    <property type="project" value="UniProtKB-SubCell"/>
</dbReference>
<keyword evidence="5 10" id="KW-0812">Transmembrane</keyword>
<feature type="domain" description="Peptidase S54 rhomboid" evidence="12">
    <location>
        <begin position="251"/>
        <end position="387"/>
    </location>
</feature>
<dbReference type="OrthoDB" id="2146116at2759"/>
<comment type="subcellular location">
    <subcellularLocation>
        <location evidence="2 10">Membrane</location>
        <topology evidence="2 10">Multi-pass membrane protein</topology>
    </subcellularLocation>
</comment>
<feature type="transmembrane region" description="Helical" evidence="10">
    <location>
        <begin position="405"/>
        <end position="423"/>
    </location>
</feature>
<comment type="similarity">
    <text evidence="3 10">Belongs to the peptidase S54 family.</text>
</comment>
<name>A0A507FSF6_9FUNG</name>
<feature type="transmembrane region" description="Helical" evidence="10">
    <location>
        <begin position="287"/>
        <end position="307"/>
    </location>
</feature>
<gene>
    <name evidence="13" type="ORF">CcCBS67573_g00476</name>
</gene>
<keyword evidence="4 10" id="KW-0645">Protease</keyword>
<dbReference type="STRING" id="246404.A0A507FSF6"/>
<evidence type="ECO:0000256" key="8">
    <source>
        <dbReference type="ARBA" id="ARBA00022989"/>
    </source>
</evidence>
<accession>A0A507FSF6</accession>
<keyword evidence="8 10" id="KW-1133">Transmembrane helix</keyword>
<evidence type="ECO:0000313" key="14">
    <source>
        <dbReference type="Proteomes" id="UP000320333"/>
    </source>
</evidence>
<evidence type="ECO:0000256" key="3">
    <source>
        <dbReference type="ARBA" id="ARBA00009045"/>
    </source>
</evidence>
<evidence type="ECO:0000256" key="9">
    <source>
        <dbReference type="ARBA" id="ARBA00023136"/>
    </source>
</evidence>
<dbReference type="EMBL" id="QEAP01000006">
    <property type="protein sequence ID" value="TPX78278.1"/>
    <property type="molecule type" value="Genomic_DNA"/>
</dbReference>
<evidence type="ECO:0000256" key="11">
    <source>
        <dbReference type="SAM" id="MobiDB-lite"/>
    </source>
</evidence>
<feature type="transmembrane region" description="Helical" evidence="10">
    <location>
        <begin position="348"/>
        <end position="367"/>
    </location>
</feature>
<evidence type="ECO:0000259" key="12">
    <source>
        <dbReference type="Pfam" id="PF01694"/>
    </source>
</evidence>
<comment type="catalytic activity">
    <reaction evidence="1 10">
        <text>Cleaves type-1 transmembrane domains using a catalytic dyad composed of serine and histidine that are contributed by different transmembrane domains.</text>
        <dbReference type="EC" id="3.4.21.105"/>
    </reaction>
</comment>
<feature type="transmembrane region" description="Helical" evidence="10">
    <location>
        <begin position="313"/>
        <end position="336"/>
    </location>
</feature>
<dbReference type="EC" id="3.4.21.105" evidence="10"/>